<evidence type="ECO:0000313" key="2">
    <source>
        <dbReference type="Proteomes" id="UP001524587"/>
    </source>
</evidence>
<gene>
    <name evidence="1" type="ORF">NFI95_08370</name>
</gene>
<reference evidence="1 2" key="1">
    <citation type="submission" date="2022-06" db="EMBL/GenBank/DDBJ databases">
        <title>Endosaccharibacter gen. nov., sp. nov., endophytic bacteria isolated from sugarcane.</title>
        <authorList>
            <person name="Pitiwittayakul N."/>
            <person name="Yukphan P."/>
            <person name="Charoenyingcharoen P."/>
            <person name="Tanasupawat S."/>
        </authorList>
    </citation>
    <scope>NUCLEOTIDE SEQUENCE [LARGE SCALE GENOMIC DNA]</scope>
    <source>
        <strain evidence="1 2">KSS8</strain>
    </source>
</reference>
<keyword evidence="2" id="KW-1185">Reference proteome</keyword>
<accession>A0ABT1W6G0</accession>
<name>A0ABT1W6G0_9PROT</name>
<evidence type="ECO:0000313" key="1">
    <source>
        <dbReference type="EMBL" id="MCQ8278466.1"/>
    </source>
</evidence>
<proteinExistence type="predicted"/>
<organism evidence="1 2">
    <name type="scientific">Endosaccharibacter trunci</name>
    <dbReference type="NCBI Taxonomy" id="2812733"/>
    <lineage>
        <taxon>Bacteria</taxon>
        <taxon>Pseudomonadati</taxon>
        <taxon>Pseudomonadota</taxon>
        <taxon>Alphaproteobacteria</taxon>
        <taxon>Acetobacterales</taxon>
        <taxon>Acetobacteraceae</taxon>
        <taxon>Endosaccharibacter</taxon>
    </lineage>
</organism>
<dbReference type="RefSeq" id="WP_422863947.1">
    <property type="nucleotide sequence ID" value="NZ_JAMSKV010000006.1"/>
</dbReference>
<dbReference type="Proteomes" id="UP001524587">
    <property type="component" value="Unassembled WGS sequence"/>
</dbReference>
<comment type="caution">
    <text evidence="1">The sequence shown here is derived from an EMBL/GenBank/DDBJ whole genome shotgun (WGS) entry which is preliminary data.</text>
</comment>
<dbReference type="EMBL" id="JAMSKV010000006">
    <property type="protein sequence ID" value="MCQ8278466.1"/>
    <property type="molecule type" value="Genomic_DNA"/>
</dbReference>
<sequence>MPTLASLTDLPANSNVVPLRLRFLPRHREYLMRWLEAGISMGLCDVDVSPRTPVDSPVILEHVTVWVRENADPAYVIRPDGMRWLVIDHLRDHRLGSFASFEAALSCIRPVLGAQEIVAA</sequence>
<protein>
    <submittedName>
        <fullName evidence="1">Uncharacterized protein</fullName>
    </submittedName>
</protein>